<keyword evidence="1" id="KW-0472">Membrane</keyword>
<sequence length="115" mass="11238">MIRTTHAARRLVAALAAVLLAGMLGLGALAGFSGADRRAGAATASAGQDSSGHPRVTIAKATSDDHALSVDLPAGTLDAALTLGTIVLVSLVVALVAAQIGTAAPVPAGRAPPRR</sequence>
<keyword evidence="1" id="KW-1133">Transmembrane helix</keyword>
<evidence type="ECO:0000313" key="3">
    <source>
        <dbReference type="Proteomes" id="UP000620591"/>
    </source>
</evidence>
<keyword evidence="1" id="KW-0812">Transmembrane</keyword>
<dbReference type="AlphaFoldDB" id="A0A8I0JYX4"/>
<gene>
    <name evidence="2" type="ORF">IBG24_03375</name>
</gene>
<reference evidence="2" key="1">
    <citation type="submission" date="2020-09" db="EMBL/GenBank/DDBJ databases">
        <title>Novel species in genus Aeromicrobium.</title>
        <authorList>
            <person name="Zhang G."/>
        </authorList>
    </citation>
    <scope>NUCLEOTIDE SEQUENCE</scope>
    <source>
        <strain evidence="2">Zg-636</strain>
    </source>
</reference>
<name>A0A8I0JYX4_9ACTN</name>
<accession>A0A8I0JYX4</accession>
<evidence type="ECO:0000256" key="1">
    <source>
        <dbReference type="SAM" id="Phobius"/>
    </source>
</evidence>
<feature type="transmembrane region" description="Helical" evidence="1">
    <location>
        <begin position="79"/>
        <end position="106"/>
    </location>
</feature>
<evidence type="ECO:0000313" key="2">
    <source>
        <dbReference type="EMBL" id="MBC9225352.1"/>
    </source>
</evidence>
<dbReference type="RefSeq" id="WP_187768606.1">
    <property type="nucleotide sequence ID" value="NZ_JACTVM010000001.1"/>
</dbReference>
<dbReference type="Proteomes" id="UP000620591">
    <property type="component" value="Unassembled WGS sequence"/>
</dbReference>
<organism evidence="2 3">
    <name type="scientific">Aeromicrobium senzhongii</name>
    <dbReference type="NCBI Taxonomy" id="2663859"/>
    <lineage>
        <taxon>Bacteria</taxon>
        <taxon>Bacillati</taxon>
        <taxon>Actinomycetota</taxon>
        <taxon>Actinomycetes</taxon>
        <taxon>Propionibacteriales</taxon>
        <taxon>Nocardioidaceae</taxon>
        <taxon>Aeromicrobium</taxon>
    </lineage>
</organism>
<proteinExistence type="predicted"/>
<dbReference type="EMBL" id="JACTVM010000001">
    <property type="protein sequence ID" value="MBC9225352.1"/>
    <property type="molecule type" value="Genomic_DNA"/>
</dbReference>
<comment type="caution">
    <text evidence="2">The sequence shown here is derived from an EMBL/GenBank/DDBJ whole genome shotgun (WGS) entry which is preliminary data.</text>
</comment>
<protein>
    <submittedName>
        <fullName evidence="2">Uncharacterized protein</fullName>
    </submittedName>
</protein>